<keyword evidence="6 7" id="KW-0961">Cell wall biogenesis/degradation</keyword>
<organism evidence="9">
    <name type="scientific">Sesamum latifolium</name>
    <dbReference type="NCBI Taxonomy" id="2727402"/>
    <lineage>
        <taxon>Eukaryota</taxon>
        <taxon>Viridiplantae</taxon>
        <taxon>Streptophyta</taxon>
        <taxon>Embryophyta</taxon>
        <taxon>Tracheophyta</taxon>
        <taxon>Spermatophyta</taxon>
        <taxon>Magnoliopsida</taxon>
        <taxon>eudicotyledons</taxon>
        <taxon>Gunneridae</taxon>
        <taxon>Pentapetalae</taxon>
        <taxon>asterids</taxon>
        <taxon>lamiids</taxon>
        <taxon>Lamiales</taxon>
        <taxon>Pedaliaceae</taxon>
        <taxon>Sesamum</taxon>
    </lineage>
</organism>
<evidence type="ECO:0000256" key="3">
    <source>
        <dbReference type="ARBA" id="ARBA00022525"/>
    </source>
</evidence>
<dbReference type="Gene3D" id="2.40.40.10">
    <property type="entry name" value="RlpA-like domain"/>
    <property type="match status" value="1"/>
</dbReference>
<dbReference type="PRINTS" id="PR01225">
    <property type="entry name" value="EXPANSNFAMLY"/>
</dbReference>
<dbReference type="SUPFAM" id="SSF49590">
    <property type="entry name" value="PHL pollen allergen"/>
    <property type="match status" value="1"/>
</dbReference>
<dbReference type="GO" id="GO:0005576">
    <property type="term" value="C:extracellular region"/>
    <property type="evidence" value="ECO:0007669"/>
    <property type="project" value="InterPro"/>
</dbReference>
<dbReference type="PROSITE" id="PS50842">
    <property type="entry name" value="EXPANSIN_EG45"/>
    <property type="match status" value="1"/>
</dbReference>
<sequence>MPSVESQNLASGEMLMPLSMEKPMPPELWTAALSKVMFKNGETCGACYEIKCFNDTKWCLPRHRSIIVTATNYCPPNYQQSGDAGERCNPPREHFDLAHPAFLRIAQYKAGIVPVQYRRVACKKKGGIKFRVNGGDLTWVLVWNVGGAGDVESVWVKGREECEAMEEDEASTMPSPAWSSNAGAVAPNRFAARSRQWCWEARASTRSV</sequence>
<dbReference type="PRINTS" id="PR01226">
    <property type="entry name" value="EXPANSIN"/>
</dbReference>
<protein>
    <recommendedName>
        <fullName evidence="7">Expansin</fullName>
    </recommendedName>
</protein>
<dbReference type="GO" id="GO:0009653">
    <property type="term" value="P:anatomical structure morphogenesis"/>
    <property type="evidence" value="ECO:0007669"/>
    <property type="project" value="UniProtKB-ARBA"/>
</dbReference>
<dbReference type="InterPro" id="IPR007112">
    <property type="entry name" value="Expansin/allergen_DPBB_dom"/>
</dbReference>
<dbReference type="Pfam" id="PF01357">
    <property type="entry name" value="Expansin_C"/>
    <property type="match status" value="1"/>
</dbReference>
<evidence type="ECO:0000259" key="8">
    <source>
        <dbReference type="PROSITE" id="PS50842"/>
    </source>
</evidence>
<reference evidence="9" key="2">
    <citation type="journal article" date="2024" name="Plant">
        <title>Genomic evolution and insights into agronomic trait innovations of Sesamum species.</title>
        <authorList>
            <person name="Miao H."/>
            <person name="Wang L."/>
            <person name="Qu L."/>
            <person name="Liu H."/>
            <person name="Sun Y."/>
            <person name="Le M."/>
            <person name="Wang Q."/>
            <person name="Wei S."/>
            <person name="Zheng Y."/>
            <person name="Lin W."/>
            <person name="Duan Y."/>
            <person name="Cao H."/>
            <person name="Xiong S."/>
            <person name="Wang X."/>
            <person name="Wei L."/>
            <person name="Li C."/>
            <person name="Ma Q."/>
            <person name="Ju M."/>
            <person name="Zhao R."/>
            <person name="Li G."/>
            <person name="Mu C."/>
            <person name="Tian Q."/>
            <person name="Mei H."/>
            <person name="Zhang T."/>
            <person name="Gao T."/>
            <person name="Zhang H."/>
        </authorList>
    </citation>
    <scope>NUCLEOTIDE SEQUENCE</scope>
    <source>
        <strain evidence="9">KEN1</strain>
    </source>
</reference>
<dbReference type="Pfam" id="PF03330">
    <property type="entry name" value="DPBB_1"/>
    <property type="match status" value="1"/>
</dbReference>
<evidence type="ECO:0000256" key="5">
    <source>
        <dbReference type="ARBA" id="ARBA00023136"/>
    </source>
</evidence>
<evidence type="ECO:0000256" key="4">
    <source>
        <dbReference type="ARBA" id="ARBA00022729"/>
    </source>
</evidence>
<dbReference type="SUPFAM" id="SSF50685">
    <property type="entry name" value="Barwin-like endoglucanases"/>
    <property type="match status" value="1"/>
</dbReference>
<evidence type="ECO:0000313" key="9">
    <source>
        <dbReference type="EMBL" id="KAL0420549.1"/>
    </source>
</evidence>
<comment type="subcellular location">
    <subcellularLocation>
        <location evidence="7">Secreted</location>
        <location evidence="7">Cell wall</location>
    </subcellularLocation>
    <subcellularLocation>
        <location evidence="7">Membrane</location>
        <topology evidence="7">Peripheral membrane protein</topology>
    </subcellularLocation>
</comment>
<proteinExistence type="inferred from homology"/>
<keyword evidence="5" id="KW-0472">Membrane</keyword>
<gene>
    <name evidence="9" type="ORF">Slati_3077800</name>
</gene>
<dbReference type="PANTHER" id="PTHR31867">
    <property type="entry name" value="EXPANSIN-A15"/>
    <property type="match status" value="1"/>
</dbReference>
<dbReference type="InterPro" id="IPR007117">
    <property type="entry name" value="Expansin_CBD"/>
</dbReference>
<dbReference type="InterPro" id="IPR002963">
    <property type="entry name" value="Expansin"/>
</dbReference>
<dbReference type="InterPro" id="IPR009009">
    <property type="entry name" value="RlpA-like_DPBB"/>
</dbReference>
<dbReference type="InterPro" id="IPR007118">
    <property type="entry name" value="Expan_Lol_pI"/>
</dbReference>
<dbReference type="GO" id="GO:0009664">
    <property type="term" value="P:plant-type cell wall organization"/>
    <property type="evidence" value="ECO:0007669"/>
    <property type="project" value="InterPro"/>
</dbReference>
<dbReference type="GO" id="GO:0016020">
    <property type="term" value="C:membrane"/>
    <property type="evidence" value="ECO:0007669"/>
    <property type="project" value="UniProtKB-SubCell"/>
</dbReference>
<evidence type="ECO:0000256" key="7">
    <source>
        <dbReference type="RuleBase" id="RU365023"/>
    </source>
</evidence>
<keyword evidence="3 7" id="KW-0964">Secreted</keyword>
<dbReference type="InterPro" id="IPR036749">
    <property type="entry name" value="Expansin_CBD_sf"/>
</dbReference>
<evidence type="ECO:0000256" key="2">
    <source>
        <dbReference type="ARBA" id="ARBA00022512"/>
    </source>
</evidence>
<reference evidence="9" key="1">
    <citation type="submission" date="2020-06" db="EMBL/GenBank/DDBJ databases">
        <authorList>
            <person name="Li T."/>
            <person name="Hu X."/>
            <person name="Zhang T."/>
            <person name="Song X."/>
            <person name="Zhang H."/>
            <person name="Dai N."/>
            <person name="Sheng W."/>
            <person name="Hou X."/>
            <person name="Wei L."/>
        </authorList>
    </citation>
    <scope>NUCLEOTIDE SEQUENCE</scope>
    <source>
        <strain evidence="9">KEN1</strain>
        <tissue evidence="9">Leaf</tissue>
    </source>
</reference>
<dbReference type="SMART" id="SM00837">
    <property type="entry name" value="DPBB_1"/>
    <property type="match status" value="1"/>
</dbReference>
<name>A0AAW2UTL9_9LAMI</name>
<comment type="similarity">
    <text evidence="1 7">Belongs to the expansin family. Expansin A subfamily.</text>
</comment>
<comment type="function">
    <text evidence="7">Causes loosening and extension of plant cell walls by disrupting non-covalent bonding between cellulose microfibrils and matrix glucans. No enzymatic activity has been found.</text>
</comment>
<evidence type="ECO:0000256" key="6">
    <source>
        <dbReference type="ARBA" id="ARBA00023316"/>
    </source>
</evidence>
<dbReference type="AlphaFoldDB" id="A0AAW2UTL9"/>
<comment type="caution">
    <text evidence="9">The sequence shown here is derived from an EMBL/GenBank/DDBJ whole genome shotgun (WGS) entry which is preliminary data.</text>
</comment>
<evidence type="ECO:0000256" key="1">
    <source>
        <dbReference type="ARBA" id="ARBA00005392"/>
    </source>
</evidence>
<dbReference type="EMBL" id="JACGWN010000011">
    <property type="protein sequence ID" value="KAL0420549.1"/>
    <property type="molecule type" value="Genomic_DNA"/>
</dbReference>
<keyword evidence="4" id="KW-0732">Signal</keyword>
<feature type="domain" description="Expansin-like EG45" evidence="8">
    <location>
        <begin position="30"/>
        <end position="127"/>
    </location>
</feature>
<dbReference type="InterPro" id="IPR036908">
    <property type="entry name" value="RlpA-like_sf"/>
</dbReference>
<dbReference type="CDD" id="cd22274">
    <property type="entry name" value="DPBB_EXPA_N"/>
    <property type="match status" value="1"/>
</dbReference>
<keyword evidence="2 7" id="KW-0134">Cell wall</keyword>
<accession>A0AAW2UTL9</accession>